<protein>
    <submittedName>
        <fullName evidence="3">Uncharacterized protein</fullName>
    </submittedName>
</protein>
<keyword evidence="2" id="KW-0812">Transmembrane</keyword>
<sequence>MSPVPVGIIGSVIHFLLPMLLCALKRNVAWMGCSDGTRVAGMANDGRGWKIVTENRGSTGVDDGHDHDARAAGKEEKGVASNGRKAMGGVASFLLGNRGRAINDAEEESTGDGP</sequence>
<keyword evidence="2" id="KW-0472">Membrane</keyword>
<organism evidence="3 4">
    <name type="scientific">Ensete ventricosum</name>
    <name type="common">Abyssinian banana</name>
    <name type="synonym">Musa ensete</name>
    <dbReference type="NCBI Taxonomy" id="4639"/>
    <lineage>
        <taxon>Eukaryota</taxon>
        <taxon>Viridiplantae</taxon>
        <taxon>Streptophyta</taxon>
        <taxon>Embryophyta</taxon>
        <taxon>Tracheophyta</taxon>
        <taxon>Spermatophyta</taxon>
        <taxon>Magnoliopsida</taxon>
        <taxon>Liliopsida</taxon>
        <taxon>Zingiberales</taxon>
        <taxon>Musaceae</taxon>
        <taxon>Ensete</taxon>
    </lineage>
</organism>
<evidence type="ECO:0000313" key="3">
    <source>
        <dbReference type="EMBL" id="RRT81855.1"/>
    </source>
</evidence>
<dbReference type="AlphaFoldDB" id="A0A427B0A4"/>
<dbReference type="EMBL" id="AMZH03000811">
    <property type="protein sequence ID" value="RRT81855.1"/>
    <property type="molecule type" value="Genomic_DNA"/>
</dbReference>
<gene>
    <name evidence="3" type="ORF">B296_00008321</name>
</gene>
<accession>A0A427B0A4</accession>
<proteinExistence type="predicted"/>
<feature type="transmembrane region" description="Helical" evidence="2">
    <location>
        <begin position="6"/>
        <end position="24"/>
    </location>
</feature>
<feature type="region of interest" description="Disordered" evidence="1">
    <location>
        <begin position="54"/>
        <end position="82"/>
    </location>
</feature>
<name>A0A427B0A4_ENSVE</name>
<evidence type="ECO:0000256" key="1">
    <source>
        <dbReference type="SAM" id="MobiDB-lite"/>
    </source>
</evidence>
<evidence type="ECO:0000256" key="2">
    <source>
        <dbReference type="SAM" id="Phobius"/>
    </source>
</evidence>
<evidence type="ECO:0000313" key="4">
    <source>
        <dbReference type="Proteomes" id="UP000287651"/>
    </source>
</evidence>
<comment type="caution">
    <text evidence="3">The sequence shown here is derived from an EMBL/GenBank/DDBJ whole genome shotgun (WGS) entry which is preliminary data.</text>
</comment>
<reference evidence="3 4" key="1">
    <citation type="journal article" date="2014" name="Agronomy (Basel)">
        <title>A Draft Genome Sequence for Ensete ventricosum, the Drought-Tolerant Tree Against Hunger.</title>
        <authorList>
            <person name="Harrison J."/>
            <person name="Moore K.A."/>
            <person name="Paszkiewicz K."/>
            <person name="Jones T."/>
            <person name="Grant M."/>
            <person name="Ambacheew D."/>
            <person name="Muzemil S."/>
            <person name="Studholme D.J."/>
        </authorList>
    </citation>
    <scope>NUCLEOTIDE SEQUENCE [LARGE SCALE GENOMIC DNA]</scope>
</reference>
<dbReference type="Proteomes" id="UP000287651">
    <property type="component" value="Unassembled WGS sequence"/>
</dbReference>
<feature type="compositionally biased region" description="Basic and acidic residues" evidence="1">
    <location>
        <begin position="62"/>
        <end position="78"/>
    </location>
</feature>
<keyword evidence="2" id="KW-1133">Transmembrane helix</keyword>